<evidence type="ECO:0000256" key="9">
    <source>
        <dbReference type="HAMAP-Rule" id="MF_01464"/>
    </source>
</evidence>
<dbReference type="InterPro" id="IPR022645">
    <property type="entry name" value="SecD/SecF_bac"/>
</dbReference>
<evidence type="ECO:0000259" key="11">
    <source>
        <dbReference type="Pfam" id="PF02355"/>
    </source>
</evidence>
<sequence length="367" mass="41010">MKTPNIDFVGKRKIFFSISIAIIAITIICAFILGVNVDIKFKGGTILTYPCSGEIDTKAVESTIEEQLGINVSIQTSTDSTGNPNMVVTLSESKDLSIETTNALSEKLEETYPDNFQFEDAATEVTVSSVNPQTGTEFFFKCLVAIIFAFIVLVIYTAFRFRKIGGISAGCMAIIALAHDVMFIFATFVFFRLPINDNFMAVVLTILGYSINNTVVIYDRIRENRQIMGEHVPTRELVNKSINQTLSRSINTTLTTVLALLVILIVSLAFGIDTLISFVLPLVIAMIAGAYSSVCISGPLWVLWKDRPKKEVDPEKEQRKLEAQKEKEREQRAKEKAKRQAEAKKIADKKKAERLKEKEQEQKEANE</sequence>
<comment type="similarity">
    <text evidence="9">Belongs to the SecD/SecF family. SecF subfamily.</text>
</comment>
<keyword evidence="3 9" id="KW-1003">Cell membrane</keyword>
<evidence type="ECO:0000256" key="10">
    <source>
        <dbReference type="SAM" id="MobiDB-lite"/>
    </source>
</evidence>
<dbReference type="HAMAP" id="MF_01464_B">
    <property type="entry name" value="SecF_B"/>
    <property type="match status" value="1"/>
</dbReference>
<evidence type="ECO:0000256" key="6">
    <source>
        <dbReference type="ARBA" id="ARBA00022989"/>
    </source>
</evidence>
<name>A0ABR7IP12_9CLOT</name>
<gene>
    <name evidence="9 12" type="primary">secF</name>
    <name evidence="12" type="ORF">H8Z77_02365</name>
</gene>
<comment type="function">
    <text evidence="9">Part of the Sec protein translocase complex. Interacts with the SecYEG preprotein conducting channel. SecDF uses the proton motive force (PMF) to complete protein translocation after the ATP-dependent function of SecA.</text>
</comment>
<dbReference type="Proteomes" id="UP000649151">
    <property type="component" value="Unassembled WGS sequence"/>
</dbReference>
<feature type="transmembrane region" description="Helical" evidence="9">
    <location>
        <begin position="171"/>
        <end position="193"/>
    </location>
</feature>
<comment type="subcellular location">
    <subcellularLocation>
        <location evidence="1 9">Cell membrane</location>
        <topology evidence="1 9">Multi-pass membrane protein</topology>
    </subcellularLocation>
</comment>
<dbReference type="Pfam" id="PF02355">
    <property type="entry name" value="SecD_SecF_C"/>
    <property type="match status" value="1"/>
</dbReference>
<dbReference type="NCBIfam" id="TIGR00966">
    <property type="entry name" value="transloc_SecF"/>
    <property type="match status" value="1"/>
</dbReference>
<dbReference type="Gene3D" id="1.20.1640.10">
    <property type="entry name" value="Multidrug efflux transporter AcrB transmembrane domain"/>
    <property type="match status" value="1"/>
</dbReference>
<dbReference type="SUPFAM" id="SSF82866">
    <property type="entry name" value="Multidrug efflux transporter AcrB transmembrane domain"/>
    <property type="match status" value="1"/>
</dbReference>
<keyword evidence="4 9" id="KW-0812">Transmembrane</keyword>
<protein>
    <recommendedName>
        <fullName evidence="9">Protein-export membrane protein SecF</fullName>
    </recommendedName>
</protein>
<keyword evidence="7 9" id="KW-0811">Translocation</keyword>
<dbReference type="PANTHER" id="PTHR30081">
    <property type="entry name" value="PROTEIN-EXPORT MEMBRANE PROTEIN SEC"/>
    <property type="match status" value="1"/>
</dbReference>
<proteinExistence type="inferred from homology"/>
<keyword evidence="8 9" id="KW-0472">Membrane</keyword>
<keyword evidence="5 9" id="KW-0653">Protein transport</keyword>
<keyword evidence="6 9" id="KW-1133">Transmembrane helix</keyword>
<dbReference type="InterPro" id="IPR048634">
    <property type="entry name" value="SecD_SecF_C"/>
</dbReference>
<dbReference type="EMBL" id="JACOQK010000001">
    <property type="protein sequence ID" value="MBC5786866.1"/>
    <property type="molecule type" value="Genomic_DNA"/>
</dbReference>
<feature type="transmembrane region" description="Helical" evidence="9">
    <location>
        <begin position="278"/>
        <end position="304"/>
    </location>
</feature>
<accession>A0ABR7IP12</accession>
<dbReference type="RefSeq" id="WP_186996059.1">
    <property type="nucleotide sequence ID" value="NZ_JACOQK010000001.1"/>
</dbReference>
<keyword evidence="2 9" id="KW-0813">Transport</keyword>
<dbReference type="PANTHER" id="PTHR30081:SF8">
    <property type="entry name" value="PROTEIN TRANSLOCASE SUBUNIT SECF"/>
    <property type="match status" value="1"/>
</dbReference>
<comment type="subunit">
    <text evidence="9">Forms a complex with SecD. Part of the essential Sec protein translocation apparatus which comprises SecA, SecYEG and auxiliary proteins SecDF. Other proteins may also be involved.</text>
</comment>
<reference evidence="12 13" key="1">
    <citation type="submission" date="2020-08" db="EMBL/GenBank/DDBJ databases">
        <title>Genome public.</title>
        <authorList>
            <person name="Liu C."/>
            <person name="Sun Q."/>
        </authorList>
    </citation>
    <scope>NUCLEOTIDE SEQUENCE [LARGE SCALE GENOMIC DNA]</scope>
    <source>
        <strain evidence="12 13">NSJ-27</strain>
    </source>
</reference>
<feature type="transmembrane region" description="Helical" evidence="9">
    <location>
        <begin position="14"/>
        <end position="35"/>
    </location>
</feature>
<evidence type="ECO:0000256" key="1">
    <source>
        <dbReference type="ARBA" id="ARBA00004651"/>
    </source>
</evidence>
<dbReference type="InterPro" id="IPR005665">
    <property type="entry name" value="SecF_bac"/>
</dbReference>
<evidence type="ECO:0000256" key="4">
    <source>
        <dbReference type="ARBA" id="ARBA00022692"/>
    </source>
</evidence>
<evidence type="ECO:0000256" key="2">
    <source>
        <dbReference type="ARBA" id="ARBA00022448"/>
    </source>
</evidence>
<feature type="transmembrane region" description="Helical" evidence="9">
    <location>
        <begin position="199"/>
        <end position="218"/>
    </location>
</feature>
<comment type="caution">
    <text evidence="12">The sequence shown here is derived from an EMBL/GenBank/DDBJ whole genome shotgun (WGS) entry which is preliminary data.</text>
</comment>
<evidence type="ECO:0000256" key="5">
    <source>
        <dbReference type="ARBA" id="ARBA00022927"/>
    </source>
</evidence>
<evidence type="ECO:0000313" key="12">
    <source>
        <dbReference type="EMBL" id="MBC5786866.1"/>
    </source>
</evidence>
<evidence type="ECO:0000256" key="3">
    <source>
        <dbReference type="ARBA" id="ARBA00022475"/>
    </source>
</evidence>
<feature type="transmembrane region" description="Helical" evidence="9">
    <location>
        <begin position="250"/>
        <end position="272"/>
    </location>
</feature>
<organism evidence="12 13">
    <name type="scientific">Clostridium facile</name>
    <dbReference type="NCBI Taxonomy" id="2763035"/>
    <lineage>
        <taxon>Bacteria</taxon>
        <taxon>Bacillati</taxon>
        <taxon>Bacillota</taxon>
        <taxon>Clostridia</taxon>
        <taxon>Eubacteriales</taxon>
        <taxon>Clostridiaceae</taxon>
        <taxon>Clostridium</taxon>
    </lineage>
</organism>
<evidence type="ECO:0000256" key="7">
    <source>
        <dbReference type="ARBA" id="ARBA00023010"/>
    </source>
</evidence>
<feature type="domain" description="Protein export membrane protein SecD/SecF C-terminal" evidence="11">
    <location>
        <begin position="119"/>
        <end position="306"/>
    </location>
</feature>
<evidence type="ECO:0000313" key="13">
    <source>
        <dbReference type="Proteomes" id="UP000649151"/>
    </source>
</evidence>
<dbReference type="PRINTS" id="PR01755">
    <property type="entry name" value="SECFTRNLCASE"/>
</dbReference>
<dbReference type="InterPro" id="IPR022813">
    <property type="entry name" value="SecD/SecF_arch_bac"/>
</dbReference>
<keyword evidence="13" id="KW-1185">Reference proteome</keyword>
<evidence type="ECO:0000256" key="8">
    <source>
        <dbReference type="ARBA" id="ARBA00023136"/>
    </source>
</evidence>
<feature type="region of interest" description="Disordered" evidence="10">
    <location>
        <begin position="310"/>
        <end position="367"/>
    </location>
</feature>
<feature type="transmembrane region" description="Helical" evidence="9">
    <location>
        <begin position="138"/>
        <end position="159"/>
    </location>
</feature>